<dbReference type="Proteomes" id="UP000255061">
    <property type="component" value="Unassembled WGS sequence"/>
</dbReference>
<reference evidence="1 2" key="1">
    <citation type="submission" date="2018-06" db="EMBL/GenBank/DDBJ databases">
        <authorList>
            <consortium name="Pathogen Informatics"/>
            <person name="Doyle S."/>
        </authorList>
    </citation>
    <scope>NUCLEOTIDE SEQUENCE [LARGE SCALE GENOMIC DNA]</scope>
    <source>
        <strain evidence="1 2">NCTC10736</strain>
    </source>
</reference>
<name>A0A380BW69_9GAMM</name>
<dbReference type="AlphaFoldDB" id="A0A380BW69"/>
<dbReference type="RefSeq" id="WP_115407248.1">
    <property type="nucleotide sequence ID" value="NZ_UGYV01000004.1"/>
</dbReference>
<evidence type="ECO:0000313" key="2">
    <source>
        <dbReference type="Proteomes" id="UP000255061"/>
    </source>
</evidence>
<dbReference type="EMBL" id="UGYV01000004">
    <property type="protein sequence ID" value="SUJ08215.1"/>
    <property type="molecule type" value="Genomic_DNA"/>
</dbReference>
<evidence type="ECO:0000313" key="1">
    <source>
        <dbReference type="EMBL" id="SUJ08215.1"/>
    </source>
</evidence>
<gene>
    <name evidence="1" type="ORF">NCTC10736_03921</name>
</gene>
<accession>A0A380BW69</accession>
<proteinExistence type="predicted"/>
<organism evidence="1 2">
    <name type="scientific">Shewanella morhuae</name>
    <dbReference type="NCBI Taxonomy" id="365591"/>
    <lineage>
        <taxon>Bacteria</taxon>
        <taxon>Pseudomonadati</taxon>
        <taxon>Pseudomonadota</taxon>
        <taxon>Gammaproteobacteria</taxon>
        <taxon>Alteromonadales</taxon>
        <taxon>Shewanellaceae</taxon>
        <taxon>Shewanella</taxon>
    </lineage>
</organism>
<sequence>MTITDEFFRVILSGSKHEFGQLEIDCKTLSAKIQSASSELIDNHNKTDPWNPAKVVVDGYLGAGTDSYKDIILAVNSNSDVRDIFMKGLENMGYTVDLDHKAKLTKQ</sequence>
<protein>
    <submittedName>
        <fullName evidence="1">Uncharacterized protein</fullName>
    </submittedName>
</protein>